<evidence type="ECO:0000256" key="1">
    <source>
        <dbReference type="SAM" id="MobiDB-lite"/>
    </source>
</evidence>
<dbReference type="PATRIC" id="fig|459424.11.peg.1311"/>
<evidence type="ECO:0000313" key="5">
    <source>
        <dbReference type="Proteomes" id="UP000011157"/>
    </source>
</evidence>
<dbReference type="AlphaFoldDB" id="L7V765"/>
<dbReference type="EMBL" id="CP003899">
    <property type="protein sequence ID" value="AGC61264.1"/>
    <property type="molecule type" value="Genomic_DNA"/>
</dbReference>
<name>L7V765_MYCL1</name>
<keyword evidence="5" id="KW-1185">Reference proteome</keyword>
<gene>
    <name evidence="4" type="ordered locus">MULP_01275</name>
</gene>
<dbReference type="RefSeq" id="WP_015354742.1">
    <property type="nucleotide sequence ID" value="NC_020133.1"/>
</dbReference>
<feature type="compositionally biased region" description="Polar residues" evidence="1">
    <location>
        <begin position="324"/>
        <end position="333"/>
    </location>
</feature>
<feature type="region of interest" description="Disordered" evidence="1">
    <location>
        <begin position="189"/>
        <end position="365"/>
    </location>
</feature>
<keyword evidence="2" id="KW-1133">Transmembrane helix</keyword>
<dbReference type="HOGENOM" id="CLU_059914_0_0_11"/>
<feature type="compositionally biased region" description="Low complexity" evidence="1">
    <location>
        <begin position="296"/>
        <end position="320"/>
    </location>
</feature>
<feature type="domain" description="Anti-sigma-D factor RsdA sigma factor binding region" evidence="3">
    <location>
        <begin position="14"/>
        <end position="58"/>
    </location>
</feature>
<evidence type="ECO:0000313" key="4">
    <source>
        <dbReference type="EMBL" id="AGC61264.1"/>
    </source>
</evidence>
<dbReference type="Gene3D" id="6.10.250.1300">
    <property type="match status" value="1"/>
</dbReference>
<feature type="compositionally biased region" description="Low complexity" evidence="1">
    <location>
        <begin position="356"/>
        <end position="365"/>
    </location>
</feature>
<reference evidence="4 5" key="1">
    <citation type="journal article" date="2013" name="J. Bacteriol.">
        <title>Complete Genome Sequence of the Frog Pathogen Mycobacterium ulcerans Ecovar Liflandii.</title>
        <authorList>
            <person name="Tobias N.J."/>
            <person name="Doig K.D."/>
            <person name="Medema M.H."/>
            <person name="Chen H."/>
            <person name="Haring V."/>
            <person name="Moore R."/>
            <person name="Seemann T."/>
            <person name="Stinear T.P."/>
        </authorList>
    </citation>
    <scope>NUCLEOTIDE SEQUENCE [LARGE SCALE GENOMIC DNA]</scope>
    <source>
        <strain evidence="4 5">128FXT</strain>
    </source>
</reference>
<dbReference type="KEGG" id="mli:MULP_01275"/>
<dbReference type="Proteomes" id="UP000011157">
    <property type="component" value="Chromosome"/>
</dbReference>
<evidence type="ECO:0000259" key="3">
    <source>
        <dbReference type="Pfam" id="PF16751"/>
    </source>
</evidence>
<sequence>MPESGFTLGDQPGLDEVARTDLLLDALAGRERFSLNDPDDDALAALMGEWRDDLRWPPASALVSQNEAVDALILGLSERRRSRRAWAAIGSVAATLLALSGLGAVVADARPGDLLYGLHAMLFNEPRVSEDQIMLSAKADLAKAEQMIAQGQWDQAESQLAEVSSTLQTVNDGSRRQHLLNELNQLNTKVEKRDPNATLPAGGPPQSGPTGVLAPQVPPGNSLTPLAPETVSPVPPNESGAPESAPAPSASPTTTGAKPSASLPPADATATSPAPTSVPTPPVSAVVPGETPADTSVVAPGSPAAAGVAAPGPAKSAAPGDATNPGSPVVQTSGQPEPVEPAPAGPVSQQAQFPDGLAGALSSGYGSRPAVATLAQWRWWNPSASDVASLSEASA</sequence>
<keyword evidence="2" id="KW-0812">Transmembrane</keyword>
<dbReference type="Pfam" id="PF16751">
    <property type="entry name" value="RsdA_SigD_bd"/>
    <property type="match status" value="1"/>
</dbReference>
<feature type="compositionally biased region" description="Low complexity" evidence="1">
    <location>
        <begin position="237"/>
        <end position="275"/>
    </location>
</feature>
<accession>L7V765</accession>
<dbReference type="InterPro" id="IPR031928">
    <property type="entry name" value="RsdA_SigD-bd"/>
</dbReference>
<organism evidence="4 5">
    <name type="scientific">Mycobacterium liflandii (strain 128FXT)</name>
    <dbReference type="NCBI Taxonomy" id="459424"/>
    <lineage>
        <taxon>Bacteria</taxon>
        <taxon>Bacillati</taxon>
        <taxon>Actinomycetota</taxon>
        <taxon>Actinomycetes</taxon>
        <taxon>Mycobacteriales</taxon>
        <taxon>Mycobacteriaceae</taxon>
        <taxon>Mycobacterium</taxon>
        <taxon>Mycobacterium ulcerans group</taxon>
    </lineage>
</organism>
<feature type="transmembrane region" description="Helical" evidence="2">
    <location>
        <begin position="85"/>
        <end position="107"/>
    </location>
</feature>
<protein>
    <recommendedName>
        <fullName evidence="3">Anti-sigma-D factor RsdA sigma factor binding region domain-containing protein</fullName>
    </recommendedName>
</protein>
<proteinExistence type="predicted"/>
<keyword evidence="2" id="KW-0472">Membrane</keyword>
<evidence type="ECO:0000256" key="2">
    <source>
        <dbReference type="SAM" id="Phobius"/>
    </source>
</evidence>